<evidence type="ECO:0000313" key="3">
    <source>
        <dbReference type="EMBL" id="MCQ8831702.1"/>
    </source>
</evidence>
<feature type="coiled-coil region" evidence="1">
    <location>
        <begin position="204"/>
        <end position="245"/>
    </location>
</feature>
<proteinExistence type="predicted"/>
<comment type="caution">
    <text evidence="3">The sequence shown here is derived from an EMBL/GenBank/DDBJ whole genome shotgun (WGS) entry which is preliminary data.</text>
</comment>
<dbReference type="AlphaFoldDB" id="A0A9X2RUX1"/>
<keyword evidence="1" id="KW-0175">Coiled coil</keyword>
<name>A0A9X2RUX1_STRMQ</name>
<evidence type="ECO:0000313" key="4">
    <source>
        <dbReference type="Proteomes" id="UP001142400"/>
    </source>
</evidence>
<feature type="compositionally biased region" description="Basic and acidic residues" evidence="2">
    <location>
        <begin position="27"/>
        <end position="38"/>
    </location>
</feature>
<evidence type="ECO:0000256" key="2">
    <source>
        <dbReference type="SAM" id="MobiDB-lite"/>
    </source>
</evidence>
<accession>A0A9X2RUX1</accession>
<dbReference type="Proteomes" id="UP001142400">
    <property type="component" value="Unassembled WGS sequence"/>
</dbReference>
<dbReference type="RefSeq" id="WP_257632584.1">
    <property type="nucleotide sequence ID" value="NZ_JANIIC010000026.1"/>
</dbReference>
<organism evidence="3 4">
    <name type="scientific">Streptomyces malaysiensis subsp. samsunensis</name>
    <dbReference type="NCBI Taxonomy" id="459658"/>
    <lineage>
        <taxon>Bacteria</taxon>
        <taxon>Bacillati</taxon>
        <taxon>Actinomycetota</taxon>
        <taxon>Actinomycetes</taxon>
        <taxon>Kitasatosporales</taxon>
        <taxon>Streptomycetaceae</taxon>
        <taxon>Streptomyces</taxon>
        <taxon>Streptomyces violaceusniger group</taxon>
    </lineage>
</organism>
<feature type="region of interest" description="Disordered" evidence="2">
    <location>
        <begin position="1"/>
        <end position="38"/>
    </location>
</feature>
<keyword evidence="4" id="KW-1185">Reference proteome</keyword>
<sequence length="250" mass="28887">MAKLTEEQKRQRAAKRALRSALDAEADDRRHREQDERWKREGTRLSWADYVAGEPCRGCGEPMQDGLGDWYPLMKLSESEKREYEEADRRFRERHADCRGGRWGISGSRVTHCGFCCPPPPMGPKRLEKLARLFASWPTREERKKDLDTWDLTLRCDHVVPHIQHREHSHVSARVVDCPECGERRGVVSSERVGPAYRDDGTIRERAAADRDWLTRELAAAEAKLTRQRKSAEATQRRIAELQEELGSEA</sequence>
<gene>
    <name evidence="3" type="ORF">NQU54_22185</name>
</gene>
<protein>
    <submittedName>
        <fullName evidence="3">Uncharacterized protein</fullName>
    </submittedName>
</protein>
<dbReference type="EMBL" id="JANIIC010000026">
    <property type="protein sequence ID" value="MCQ8831702.1"/>
    <property type="molecule type" value="Genomic_DNA"/>
</dbReference>
<reference evidence="3" key="1">
    <citation type="submission" date="2022-06" db="EMBL/GenBank/DDBJ databases">
        <title>WGS of actinobacteria.</title>
        <authorList>
            <person name="Thawai C."/>
        </authorList>
    </citation>
    <scope>NUCLEOTIDE SEQUENCE</scope>
    <source>
        <strain evidence="3">DSM 42010</strain>
    </source>
</reference>
<feature type="compositionally biased region" description="Basic and acidic residues" evidence="2">
    <location>
        <begin position="1"/>
        <end position="10"/>
    </location>
</feature>
<evidence type="ECO:0000256" key="1">
    <source>
        <dbReference type="SAM" id="Coils"/>
    </source>
</evidence>